<dbReference type="GeneID" id="35765399"/>
<dbReference type="InterPro" id="IPR050661">
    <property type="entry name" value="BglG_antiterminators"/>
</dbReference>
<dbReference type="PROSITE" id="PS51372">
    <property type="entry name" value="PRD_2"/>
    <property type="match status" value="2"/>
</dbReference>
<dbReference type="PANTHER" id="PTHR30185">
    <property type="entry name" value="CRYPTIC BETA-GLUCOSIDE BGL OPERON ANTITERMINATOR"/>
    <property type="match status" value="1"/>
</dbReference>
<dbReference type="SUPFAM" id="SSF63520">
    <property type="entry name" value="PTS-regulatory domain, PRD"/>
    <property type="match status" value="1"/>
</dbReference>
<dbReference type="KEGG" id="siz:SI82_09495"/>
<evidence type="ECO:0000313" key="6">
    <source>
        <dbReference type="EMBL" id="RLU54745.1"/>
    </source>
</evidence>
<protein>
    <submittedName>
        <fullName evidence="6">Transcription antiterminator</fullName>
    </submittedName>
</protein>
<dbReference type="GO" id="GO:0008982">
    <property type="term" value="F:protein-N(PI)-phosphohistidine-sugar phosphotransferase activity"/>
    <property type="evidence" value="ECO:0007669"/>
    <property type="project" value="InterPro"/>
</dbReference>
<evidence type="ECO:0000313" key="7">
    <source>
        <dbReference type="Proteomes" id="UP000269148"/>
    </source>
</evidence>
<dbReference type="PANTHER" id="PTHR30185:SF18">
    <property type="entry name" value="TRANSCRIPTIONAL REGULATOR MTLR"/>
    <property type="match status" value="1"/>
</dbReference>
<sequence>MLLDKKSYDLLSYLIKLDKAETVMGISQNLGQSRRKVYYHLDKINESLPAGLAKIESLPRIGIHLTDEQKAACRVLLEDVDDYNYVMKSDERMKLSAIYIAVSTHRVTIDKLMQMNDVSRNTVLNDLNELRLILASKEYSIHLHSTKSRGYYFDCHPLSYIQFLYKLLDDIYHGGNSTFIDYFDHKLSKTLASTTYFSKDVLQFLNDYLPISQANLGKRMNSQDSQFMIQILPFILLSYRNMQFSNEIQEALKQDFNLIWKRKEYFIAKDLAKELYKQFKLHLDDIEMSLVAMLMLSFRKDRDNHVESADYDHMRVSLKHFLNALEDQFDLHFSHKCELIRQLITHCKALIYRKTYGISSVNPLTEHIKVKYDSLFEMTQTCAPILEEAWGITLSEDDVAYLTIHLGGELRNSSSEPEKTKLVIVSDDGIGIQKLLHKQCQQYLVNSHIEAVFTNEQFQSVRDLLAIDFVITTSDDLDSPFATLVVNPILTDENIVSLIRFSRRGKISEQLYFSDELDKSLSQYVSDDSDRYLLRQRIEKLIRHEMVQDIMDSQHIDS</sequence>
<dbReference type="OrthoDB" id="369398at2"/>
<feature type="domain" description="PRD" evidence="5">
    <location>
        <begin position="196"/>
        <end position="305"/>
    </location>
</feature>
<dbReference type="GO" id="GO:0006355">
    <property type="term" value="P:regulation of DNA-templated transcription"/>
    <property type="evidence" value="ECO:0007669"/>
    <property type="project" value="InterPro"/>
</dbReference>
<feature type="domain" description="PTS EIIB type-2" evidence="4">
    <location>
        <begin position="420"/>
        <end position="510"/>
    </location>
</feature>
<keyword evidence="2" id="KW-0805">Transcription regulation</keyword>
<dbReference type="Pfam" id="PF00874">
    <property type="entry name" value="PRD"/>
    <property type="match status" value="2"/>
</dbReference>
<dbReference type="AlphaFoldDB" id="A0A3L8GCH5"/>
<gene>
    <name evidence="6" type="ORF">DIY07_09770</name>
</gene>
<comment type="caution">
    <text evidence="6">The sequence shown here is derived from an EMBL/GenBank/DDBJ whole genome shotgun (WGS) entry which is preliminary data.</text>
</comment>
<name>A0A3L8GCH5_STRIN</name>
<accession>A0A3L8GCH5</accession>
<dbReference type="CDD" id="cd05568">
    <property type="entry name" value="PTS_IIB_bgl_like"/>
    <property type="match status" value="1"/>
</dbReference>
<keyword evidence="3" id="KW-0804">Transcription</keyword>
<dbReference type="STRING" id="1346.BMF34_09520"/>
<evidence type="ECO:0000256" key="3">
    <source>
        <dbReference type="ARBA" id="ARBA00023163"/>
    </source>
</evidence>
<organism evidence="6 7">
    <name type="scientific">Streptococcus iniae</name>
    <name type="common">Streptococcus shiloi</name>
    <dbReference type="NCBI Taxonomy" id="1346"/>
    <lineage>
        <taxon>Bacteria</taxon>
        <taxon>Bacillati</taxon>
        <taxon>Bacillota</taxon>
        <taxon>Bacilli</taxon>
        <taxon>Lactobacillales</taxon>
        <taxon>Streptococcaceae</taxon>
        <taxon>Streptococcus</taxon>
    </lineage>
</organism>
<evidence type="ECO:0000256" key="1">
    <source>
        <dbReference type="ARBA" id="ARBA00022737"/>
    </source>
</evidence>
<dbReference type="PROSITE" id="PS51099">
    <property type="entry name" value="PTS_EIIB_TYPE_2"/>
    <property type="match status" value="1"/>
</dbReference>
<evidence type="ECO:0000259" key="5">
    <source>
        <dbReference type="PROSITE" id="PS51372"/>
    </source>
</evidence>
<dbReference type="InterPro" id="IPR013011">
    <property type="entry name" value="PTS_EIIB_2"/>
</dbReference>
<dbReference type="Gene3D" id="1.10.1790.10">
    <property type="entry name" value="PRD domain"/>
    <property type="match status" value="1"/>
</dbReference>
<dbReference type="EMBL" id="QLQD01000083">
    <property type="protein sequence ID" value="RLU54745.1"/>
    <property type="molecule type" value="Genomic_DNA"/>
</dbReference>
<proteinExistence type="predicted"/>
<evidence type="ECO:0000256" key="2">
    <source>
        <dbReference type="ARBA" id="ARBA00023015"/>
    </source>
</evidence>
<keyword evidence="1" id="KW-0677">Repeat</keyword>
<dbReference type="RefSeq" id="WP_003100298.1">
    <property type="nucleotide sequence ID" value="NZ_CP010783.1"/>
</dbReference>
<dbReference type="InterPro" id="IPR011608">
    <property type="entry name" value="PRD"/>
</dbReference>
<feature type="domain" description="PRD" evidence="5">
    <location>
        <begin position="309"/>
        <end position="416"/>
    </location>
</feature>
<dbReference type="GO" id="GO:0009401">
    <property type="term" value="P:phosphoenolpyruvate-dependent sugar phosphotransferase system"/>
    <property type="evidence" value="ECO:0007669"/>
    <property type="project" value="InterPro"/>
</dbReference>
<dbReference type="Proteomes" id="UP000269148">
    <property type="component" value="Unassembled WGS sequence"/>
</dbReference>
<dbReference type="SMR" id="A0A3L8GCH5"/>
<dbReference type="InterPro" id="IPR036634">
    <property type="entry name" value="PRD_sf"/>
</dbReference>
<evidence type="ECO:0000259" key="4">
    <source>
        <dbReference type="PROSITE" id="PS51099"/>
    </source>
</evidence>
<reference evidence="6 7" key="1">
    <citation type="submission" date="2018-06" db="EMBL/GenBank/DDBJ databases">
        <title>Mutators as drivers of adaptation in pathogenic bacteria and a risk factor for host jumps and vaccine escape.</title>
        <authorList>
            <person name="Barnes A.C."/>
            <person name="Silayeva O."/>
        </authorList>
    </citation>
    <scope>NUCLEOTIDE SEQUENCE [LARGE SCALE GENOMIC DNA]</scope>
    <source>
        <strain evidence="6 7">QMA0445</strain>
    </source>
</reference>